<evidence type="ECO:0000313" key="11">
    <source>
        <dbReference type="Proteomes" id="UP000682892"/>
    </source>
</evidence>
<organism evidence="10 11">
    <name type="scientific">Aedes aegypti</name>
    <name type="common">Yellowfever mosquito</name>
    <name type="synonym">Culex aegypti</name>
    <dbReference type="NCBI Taxonomy" id="7159"/>
    <lineage>
        <taxon>Eukaryota</taxon>
        <taxon>Metazoa</taxon>
        <taxon>Ecdysozoa</taxon>
        <taxon>Arthropoda</taxon>
        <taxon>Hexapoda</taxon>
        <taxon>Insecta</taxon>
        <taxon>Pterygota</taxon>
        <taxon>Neoptera</taxon>
        <taxon>Endopterygota</taxon>
        <taxon>Diptera</taxon>
        <taxon>Nematocera</taxon>
        <taxon>Culicoidea</taxon>
        <taxon>Culicidae</taxon>
        <taxon>Culicinae</taxon>
        <taxon>Aedini</taxon>
        <taxon>Aedes</taxon>
        <taxon>Stegomyia</taxon>
    </lineage>
</organism>
<feature type="domain" description="ZAD" evidence="9">
    <location>
        <begin position="243"/>
        <end position="319"/>
    </location>
</feature>
<feature type="compositionally biased region" description="Polar residues" evidence="7">
    <location>
        <begin position="486"/>
        <end position="500"/>
    </location>
</feature>
<feature type="binding site" evidence="6">
    <location>
        <position position="292"/>
    </location>
    <ligand>
        <name>Zn(2+)</name>
        <dbReference type="ChEBI" id="CHEBI:29105"/>
    </ligand>
</feature>
<gene>
    <name evidence="10" type="ORF">AaeL_AAEL003008</name>
</gene>
<dbReference type="PROSITE" id="PS51915">
    <property type="entry name" value="ZAD"/>
    <property type="match status" value="1"/>
</dbReference>
<feature type="region of interest" description="Disordered" evidence="7">
    <location>
        <begin position="191"/>
        <end position="233"/>
    </location>
</feature>
<dbReference type="PaxDb" id="7159-AAEL003008-PA"/>
<evidence type="ECO:0000256" key="7">
    <source>
        <dbReference type="SAM" id="MobiDB-lite"/>
    </source>
</evidence>
<sequence>MEPLPTVAAVTSQVEPQQDTVPVQPTPPAVGVRIRPKICDVRNCDANSLRNPDLLFVCVPGHSYPERRFVWLTLMQAVRDKKRSYCCSRHFKASVPYAMYRDFKMADDAQWSHLLTNGNIPDDFKDFQEFISAPPGYKRQLLVKKGVVPHLNMPPLNMSALPPLTDRWPMTLPAGMTETEQLRHNAMLMGSRHNAAHPPPSSRTQQQQQPPPPRIRYSKGVQTESTNSSVGIVGPRKVPPSLQYCRLCFQKQDLEPIFTGDQTLIEPDLIDKIFGCTEIMISVESDFPSSICTGCYNKVHEYVNFRKLVQQNDKSLRGIPLPPINSTSSHVIPTAPRQNSFVRTKTTVVVQNRPTQKVTPIRPVNSTPPSSVQSAPVTEQRDDPLLEVQRIENVERYQRRQATIERNQPLRAQRVQDTFYPVPYRRPITEGVTIGDPLASADNEQKTPSDSEDSLAPEGVQLNDRVVPVTLIRVQPDSSENDDTNESQPVNTNPETSQDVTIKEEEPSTETSSEKITNDNYHDSPNNVIRPRPLHQMMHGSDKNKTNPPNVLQAVKLLPSDTAKALVNQKSSLKPVSTLTRGITSGRFPVHRIWNTFEKNNPKSHMARMLPKSFNRAVRLPGVFSSLIHRAKLPQSATYSPNTSNKSTIPKPLSTASSNLEKQTSSPQAQPKVQKTLTIKHSTPSPVPKPKAPVDAPKQKENSTSDTPSVPDVPSSSTKTVAKSSAASPVPEPKSIKPLSQTKDKDVSNNTRPDRGHLAVVLSKLPAIPSLLPIIPKPKPSKALSTPEQKNTNNIGTPSAPDSVPESSMPPSPRSSRVRKVPLKFQNTVGFPVPKVITVKSDPDSPDIESTKVPLETPKEQVVRVTRRSAVIEQKPADTPTDKKKPESREATIKSKPKENDSLKEPTRVTRRSDVAIAKLEEPQQRSKPPKRKSDAKMEMKDQTAPPTKSPKLVDQPKTKKQPQQKPKPSQRANGAEQSASASSANVATTVETDPPAPTAKAAKPRRRQELERAKTPVSSQDWKCPFCTNKVFEEKKRLVKHLRKRHGMDYALVRQQLAIYGGNWRH</sequence>
<evidence type="ECO:0000256" key="6">
    <source>
        <dbReference type="PROSITE-ProRule" id="PRU01263"/>
    </source>
</evidence>
<dbReference type="HOGENOM" id="CLU_305941_0_0_1"/>
<feature type="compositionally biased region" description="Basic and acidic residues" evidence="7">
    <location>
        <begin position="880"/>
        <end position="925"/>
    </location>
</feature>
<keyword evidence="3 6" id="KW-0862">Zinc</keyword>
<evidence type="ECO:0000259" key="9">
    <source>
        <dbReference type="PROSITE" id="PS51915"/>
    </source>
</evidence>
<keyword evidence="4 5" id="KW-0238">DNA-binding</keyword>
<dbReference type="eggNOG" id="ENOG502TAX0">
    <property type="taxonomic scope" value="Eukaryota"/>
</dbReference>
<evidence type="ECO:0000256" key="3">
    <source>
        <dbReference type="ARBA" id="ARBA00022833"/>
    </source>
</evidence>
<evidence type="ECO:0000256" key="4">
    <source>
        <dbReference type="ARBA" id="ARBA00023125"/>
    </source>
</evidence>
<proteinExistence type="predicted"/>
<feature type="region of interest" description="Disordered" evidence="7">
    <location>
        <begin position="359"/>
        <end position="380"/>
    </location>
</feature>
<feature type="compositionally biased region" description="Polar residues" evidence="7">
    <location>
        <begin position="359"/>
        <end position="377"/>
    </location>
</feature>
<keyword evidence="2 5" id="KW-0863">Zinc-finger</keyword>
<feature type="binding site" evidence="6">
    <location>
        <position position="248"/>
    </location>
    <ligand>
        <name>Zn(2+)</name>
        <dbReference type="ChEBI" id="CHEBI:29105"/>
    </ligand>
</feature>
<evidence type="ECO:0000313" key="10">
    <source>
        <dbReference type="EMBL" id="EAT45750.1"/>
    </source>
</evidence>
<dbReference type="VEuPathDB" id="VectorBase:AAEL003008"/>
<dbReference type="PhylomeDB" id="Q17GH5"/>
<feature type="compositionally biased region" description="Polar residues" evidence="7">
    <location>
        <begin position="220"/>
        <end position="230"/>
    </location>
</feature>
<evidence type="ECO:0000256" key="1">
    <source>
        <dbReference type="ARBA" id="ARBA00022723"/>
    </source>
</evidence>
<feature type="binding site" evidence="6">
    <location>
        <position position="245"/>
    </location>
    <ligand>
        <name>Zn(2+)</name>
        <dbReference type="ChEBI" id="CHEBI:29105"/>
    </ligand>
</feature>
<feature type="region of interest" description="Disordered" evidence="7">
    <location>
        <begin position="835"/>
        <end position="1021"/>
    </location>
</feature>
<feature type="compositionally biased region" description="Basic and acidic residues" evidence="7">
    <location>
        <begin position="501"/>
        <end position="522"/>
    </location>
</feature>
<feature type="compositionally biased region" description="Low complexity" evidence="7">
    <location>
        <begin position="704"/>
        <end position="729"/>
    </location>
</feature>
<dbReference type="Proteomes" id="UP000682892">
    <property type="component" value="Unassembled WGS sequence"/>
</dbReference>
<feature type="compositionally biased region" description="Low complexity" evidence="7">
    <location>
        <begin position="13"/>
        <end position="23"/>
    </location>
</feature>
<dbReference type="InterPro" id="IPR012934">
    <property type="entry name" value="Znf_AD"/>
</dbReference>
<feature type="domain" description="THAP-type" evidence="8">
    <location>
        <begin position="35"/>
        <end position="124"/>
    </location>
</feature>
<dbReference type="EMBL" id="CH477259">
    <property type="protein sequence ID" value="EAT45750.1"/>
    <property type="molecule type" value="Genomic_DNA"/>
</dbReference>
<feature type="compositionally biased region" description="Polar residues" evidence="7">
    <location>
        <begin position="635"/>
        <end position="683"/>
    </location>
</feature>
<feature type="compositionally biased region" description="Basic and acidic residues" evidence="7">
    <location>
        <begin position="932"/>
        <end position="942"/>
    </location>
</feature>
<dbReference type="GO" id="GO:0008270">
    <property type="term" value="F:zinc ion binding"/>
    <property type="evidence" value="ECO:0007669"/>
    <property type="project" value="UniProtKB-UniRule"/>
</dbReference>
<evidence type="ECO:0000256" key="2">
    <source>
        <dbReference type="ARBA" id="ARBA00022771"/>
    </source>
</evidence>
<dbReference type="Gene3D" id="3.40.1800.20">
    <property type="match status" value="1"/>
</dbReference>
<feature type="compositionally biased region" description="Polar residues" evidence="7">
    <location>
        <begin position="786"/>
        <end position="797"/>
    </location>
</feature>
<dbReference type="Pfam" id="PF07776">
    <property type="entry name" value="zf-AD"/>
    <property type="match status" value="1"/>
</dbReference>
<reference evidence="10" key="1">
    <citation type="submission" date="2005-10" db="EMBL/GenBank/DDBJ databases">
        <authorList>
            <person name="Loftus B.J."/>
            <person name="Nene V.M."/>
            <person name="Hannick L.I."/>
            <person name="Bidwell S."/>
            <person name="Haas B."/>
            <person name="Amedeo P."/>
            <person name="Orvis J."/>
            <person name="Wortman J.R."/>
            <person name="White O.R."/>
            <person name="Salzberg S."/>
            <person name="Shumway M."/>
            <person name="Koo H."/>
            <person name="Zhao Y."/>
            <person name="Holmes M."/>
            <person name="Miller J."/>
            <person name="Schatz M."/>
            <person name="Pop M."/>
            <person name="Pai G."/>
            <person name="Utterback T."/>
            <person name="Rogers Y.-H."/>
            <person name="Kravitz S."/>
            <person name="Fraser C.M."/>
        </authorList>
    </citation>
    <scope>NUCLEOTIDE SEQUENCE</scope>
    <source>
        <strain evidence="10">Liverpool</strain>
    </source>
</reference>
<feature type="binding site" evidence="6">
    <location>
        <position position="295"/>
    </location>
    <ligand>
        <name>Zn(2+)</name>
        <dbReference type="ChEBI" id="CHEBI:29105"/>
    </ligand>
</feature>
<feature type="compositionally biased region" description="Basic and acidic residues" evidence="7">
    <location>
        <begin position="742"/>
        <end position="755"/>
    </location>
</feature>
<feature type="region of interest" description="Disordered" evidence="7">
    <location>
        <begin position="769"/>
        <end position="823"/>
    </location>
</feature>
<dbReference type="GO" id="GO:0005634">
    <property type="term" value="C:nucleus"/>
    <property type="evidence" value="ECO:0007669"/>
    <property type="project" value="InterPro"/>
</dbReference>
<dbReference type="GO" id="GO:0003677">
    <property type="term" value="F:DNA binding"/>
    <property type="evidence" value="ECO:0007669"/>
    <property type="project" value="UniProtKB-UniRule"/>
</dbReference>
<feature type="compositionally biased region" description="Low complexity" evidence="7">
    <location>
        <begin position="962"/>
        <end position="992"/>
    </location>
</feature>
<feature type="region of interest" description="Disordered" evidence="7">
    <location>
        <begin position="635"/>
        <end position="755"/>
    </location>
</feature>
<evidence type="ECO:0000256" key="5">
    <source>
        <dbReference type="PROSITE-ProRule" id="PRU00309"/>
    </source>
</evidence>
<feature type="region of interest" description="Disordered" evidence="7">
    <location>
        <begin position="1"/>
        <end position="27"/>
    </location>
</feature>
<keyword evidence="1 6" id="KW-0479">Metal-binding</keyword>
<protein>
    <submittedName>
        <fullName evidence="10">AAEL003008-PA</fullName>
    </submittedName>
</protein>
<dbReference type="PROSITE" id="PS50950">
    <property type="entry name" value="ZF_THAP"/>
    <property type="match status" value="1"/>
</dbReference>
<reference evidence="10" key="2">
    <citation type="journal article" date="2007" name="Science">
        <title>Genome sequence of Aedes aegypti, a major arbovirus vector.</title>
        <authorList>
            <person name="Nene V."/>
            <person name="Wortman J.R."/>
            <person name="Lawson D."/>
            <person name="Haas B."/>
            <person name="Kodira C."/>
            <person name="Tu Z.J."/>
            <person name="Loftus B."/>
            <person name="Xi Z."/>
            <person name="Megy K."/>
            <person name="Grabherr M."/>
            <person name="Ren Q."/>
            <person name="Zdobnov E.M."/>
            <person name="Lobo N.F."/>
            <person name="Campbell K.S."/>
            <person name="Brown S.E."/>
            <person name="Bonaldo M.F."/>
            <person name="Zhu J."/>
            <person name="Sinkins S.P."/>
            <person name="Hogenkamp D.G."/>
            <person name="Amedeo P."/>
            <person name="Arensburger P."/>
            <person name="Atkinson P.W."/>
            <person name="Bidwell S."/>
            <person name="Biedler J."/>
            <person name="Birney E."/>
            <person name="Bruggner R.V."/>
            <person name="Costas J."/>
            <person name="Coy M.R."/>
            <person name="Crabtree J."/>
            <person name="Crawford M."/>
            <person name="Debruyn B."/>
            <person name="Decaprio D."/>
            <person name="Eiglmeier K."/>
            <person name="Eisenstadt E."/>
            <person name="El-Dorry H."/>
            <person name="Gelbart W.M."/>
            <person name="Gomes S.L."/>
            <person name="Hammond M."/>
            <person name="Hannick L.I."/>
            <person name="Hogan J.R."/>
            <person name="Holmes M.H."/>
            <person name="Jaffe D."/>
            <person name="Johnston J.S."/>
            <person name="Kennedy R.C."/>
            <person name="Koo H."/>
            <person name="Kravitz S."/>
            <person name="Kriventseva E.V."/>
            <person name="Kulp D."/>
            <person name="Labutti K."/>
            <person name="Lee E."/>
            <person name="Li S."/>
            <person name="Lovin D.D."/>
            <person name="Mao C."/>
            <person name="Mauceli E."/>
            <person name="Menck C.F."/>
            <person name="Miller J.R."/>
            <person name="Montgomery P."/>
            <person name="Mori A."/>
            <person name="Nascimento A.L."/>
            <person name="Naveira H.F."/>
            <person name="Nusbaum C."/>
            <person name="O'leary S."/>
            <person name="Orvis J."/>
            <person name="Pertea M."/>
            <person name="Quesneville H."/>
            <person name="Reidenbach K.R."/>
            <person name="Rogers Y.H."/>
            <person name="Roth C.W."/>
            <person name="Schneider J.R."/>
            <person name="Schatz M."/>
            <person name="Shumway M."/>
            <person name="Stanke M."/>
            <person name="Stinson E.O."/>
            <person name="Tubio J.M."/>
            <person name="Vanzee J.P."/>
            <person name="Verjovski-Almeida S."/>
            <person name="Werner D."/>
            <person name="White O."/>
            <person name="Wyder S."/>
            <person name="Zeng Q."/>
            <person name="Zhao Q."/>
            <person name="Zhao Y."/>
            <person name="Hill C.A."/>
            <person name="Raikhel A.S."/>
            <person name="Soares M.B."/>
            <person name="Knudson D.L."/>
            <person name="Lee N.H."/>
            <person name="Galagan J."/>
            <person name="Salzberg S.L."/>
            <person name="Paulsen I.T."/>
            <person name="Dimopoulos G."/>
            <person name="Collins F.H."/>
            <person name="Birren B."/>
            <person name="Fraser-Liggett C.M."/>
            <person name="Severson D.W."/>
        </authorList>
    </citation>
    <scope>NUCLEOTIDE SEQUENCE [LARGE SCALE GENOMIC DNA]</scope>
    <source>
        <strain evidence="10">Liverpool</strain>
    </source>
</reference>
<accession>Q17GH5</accession>
<dbReference type="AlphaFoldDB" id="Q17GH5"/>
<evidence type="ECO:0000259" key="8">
    <source>
        <dbReference type="PROSITE" id="PS50950"/>
    </source>
</evidence>
<dbReference type="OMA" id="PIFTGDQ"/>
<name>Q17GH5_AEDAE</name>
<dbReference type="InterPro" id="IPR006612">
    <property type="entry name" value="THAP_Znf"/>
</dbReference>
<feature type="region of interest" description="Disordered" evidence="7">
    <location>
        <begin position="428"/>
        <end position="548"/>
    </location>
</feature>
<reference evidence="10" key="3">
    <citation type="submission" date="2012-09" db="EMBL/GenBank/DDBJ databases">
        <authorList>
            <consortium name="VectorBase"/>
        </authorList>
    </citation>
    <scope>NUCLEOTIDE SEQUENCE</scope>
    <source>
        <strain evidence="10">Liverpool</strain>
    </source>
</reference>
<dbReference type="SMART" id="SM00868">
    <property type="entry name" value="zf-AD"/>
    <property type="match status" value="1"/>
</dbReference>
<dbReference type="SUPFAM" id="SSF57716">
    <property type="entry name" value="Glucocorticoid receptor-like (DNA-binding domain)"/>
    <property type="match status" value="2"/>
</dbReference>